<gene>
    <name evidence="1" type="ORF">EZS28_008024</name>
</gene>
<reference evidence="1 2" key="1">
    <citation type="submission" date="2019-03" db="EMBL/GenBank/DDBJ databases">
        <title>Single cell metagenomics reveals metabolic interactions within the superorganism composed of flagellate Streblomastix strix and complex community of Bacteroidetes bacteria on its surface.</title>
        <authorList>
            <person name="Treitli S.C."/>
            <person name="Kolisko M."/>
            <person name="Husnik F."/>
            <person name="Keeling P."/>
            <person name="Hampl V."/>
        </authorList>
    </citation>
    <scope>NUCLEOTIDE SEQUENCE [LARGE SCALE GENOMIC DNA]</scope>
    <source>
        <strain evidence="1">ST1C</strain>
    </source>
</reference>
<sequence length="303" mass="32846">MDFIKGIFDGCIAESGLNGGAICFLSDEGLLNLSKCKFLNCRTKSGNGGALYIGMLVSLCKIQQSKFEQCETQGNGGAIYFTAEHGDLILDDVKILQCNSIGNYQQNGLGGGLFINKCENGNGGGILIMSQSIVDRSQDQEIQNTFILELDNVRIAKCKSDIYGGAIFLGGQLLSGQEYNNEMDVKLIMEKTKFINNEAGNGNDIFIQSRWLQNSVLEGDASSIPNEQTWGGSVNKGTFNNAQSNSQEPRVCGALALTKESNELNYDKEANSDIMHVDLMILWINRQICAVVHVANCVAVLAA</sequence>
<evidence type="ECO:0000313" key="1">
    <source>
        <dbReference type="EMBL" id="KAA6396453.1"/>
    </source>
</evidence>
<evidence type="ECO:0000313" key="2">
    <source>
        <dbReference type="Proteomes" id="UP000324800"/>
    </source>
</evidence>
<dbReference type="InterPro" id="IPR011050">
    <property type="entry name" value="Pectin_lyase_fold/virulence"/>
</dbReference>
<evidence type="ECO:0008006" key="3">
    <source>
        <dbReference type="Google" id="ProtNLM"/>
    </source>
</evidence>
<proteinExistence type="predicted"/>
<organism evidence="1 2">
    <name type="scientific">Streblomastix strix</name>
    <dbReference type="NCBI Taxonomy" id="222440"/>
    <lineage>
        <taxon>Eukaryota</taxon>
        <taxon>Metamonada</taxon>
        <taxon>Preaxostyla</taxon>
        <taxon>Oxymonadida</taxon>
        <taxon>Streblomastigidae</taxon>
        <taxon>Streblomastix</taxon>
    </lineage>
</organism>
<dbReference type="AlphaFoldDB" id="A0A5J4WNX1"/>
<protein>
    <recommendedName>
        <fullName evidence="3">Right handed beta helix domain-containing protein</fullName>
    </recommendedName>
</protein>
<dbReference type="Proteomes" id="UP000324800">
    <property type="component" value="Unassembled WGS sequence"/>
</dbReference>
<name>A0A5J4WNX1_9EUKA</name>
<accession>A0A5J4WNX1</accession>
<comment type="caution">
    <text evidence="1">The sequence shown here is derived from an EMBL/GenBank/DDBJ whole genome shotgun (WGS) entry which is preliminary data.</text>
</comment>
<dbReference type="EMBL" id="SNRW01001425">
    <property type="protein sequence ID" value="KAA6396453.1"/>
    <property type="molecule type" value="Genomic_DNA"/>
</dbReference>
<dbReference type="SUPFAM" id="SSF51126">
    <property type="entry name" value="Pectin lyase-like"/>
    <property type="match status" value="1"/>
</dbReference>